<name>A0AA97P1A7_PYRO3</name>
<evidence type="ECO:0000256" key="1">
    <source>
        <dbReference type="SAM" id="MobiDB-lite"/>
    </source>
</evidence>
<dbReference type="InterPro" id="IPR055781">
    <property type="entry name" value="DUF7357"/>
</dbReference>
<feature type="domain" description="DUF7357" evidence="2">
    <location>
        <begin position="8"/>
        <end position="143"/>
    </location>
</feature>
<feature type="compositionally biased region" description="Basic and acidic residues" evidence="1">
    <location>
        <begin position="1039"/>
        <end position="1051"/>
    </location>
</feature>
<feature type="compositionally biased region" description="Acidic residues" evidence="1">
    <location>
        <begin position="186"/>
        <end position="207"/>
    </location>
</feature>
<feature type="region of interest" description="Disordered" evidence="1">
    <location>
        <begin position="969"/>
        <end position="1228"/>
    </location>
</feature>
<feature type="region of interest" description="Disordered" evidence="1">
    <location>
        <begin position="800"/>
        <end position="830"/>
    </location>
</feature>
<proteinExistence type="predicted"/>
<feature type="compositionally biased region" description="Acidic residues" evidence="1">
    <location>
        <begin position="858"/>
        <end position="867"/>
    </location>
</feature>
<feature type="compositionally biased region" description="Basic and acidic residues" evidence="1">
    <location>
        <begin position="1215"/>
        <end position="1226"/>
    </location>
</feature>
<dbReference type="EMBL" id="JH793790">
    <property type="protein sequence ID" value="ELQ40236.1"/>
    <property type="molecule type" value="Genomic_DNA"/>
</dbReference>
<feature type="compositionally biased region" description="Acidic residues" evidence="1">
    <location>
        <begin position="535"/>
        <end position="546"/>
    </location>
</feature>
<feature type="compositionally biased region" description="Polar residues" evidence="1">
    <location>
        <begin position="155"/>
        <end position="178"/>
    </location>
</feature>
<feature type="compositionally biased region" description="Polar residues" evidence="1">
    <location>
        <begin position="659"/>
        <end position="669"/>
    </location>
</feature>
<dbReference type="Proteomes" id="UP000011086">
    <property type="component" value="Unassembled WGS sequence"/>
</dbReference>
<feature type="compositionally biased region" description="Acidic residues" evidence="1">
    <location>
        <begin position="599"/>
        <end position="636"/>
    </location>
</feature>
<feature type="compositionally biased region" description="Polar residues" evidence="1">
    <location>
        <begin position="1388"/>
        <end position="1399"/>
    </location>
</feature>
<protein>
    <recommendedName>
        <fullName evidence="2">DUF7357 domain-containing protein</fullName>
    </recommendedName>
</protein>
<dbReference type="PANTHER" id="PTHR48209:SF2">
    <property type="entry name" value="FI24008P1"/>
    <property type="match status" value="1"/>
</dbReference>
<feature type="compositionally biased region" description="Low complexity" evidence="1">
    <location>
        <begin position="588"/>
        <end position="598"/>
    </location>
</feature>
<feature type="compositionally biased region" description="Acidic residues" evidence="1">
    <location>
        <begin position="493"/>
        <end position="518"/>
    </location>
</feature>
<evidence type="ECO:0000259" key="2">
    <source>
        <dbReference type="Pfam" id="PF24054"/>
    </source>
</evidence>
<feature type="compositionally biased region" description="Basic and acidic residues" evidence="1">
    <location>
        <begin position="969"/>
        <end position="991"/>
    </location>
</feature>
<feature type="compositionally biased region" description="Low complexity" evidence="1">
    <location>
        <begin position="706"/>
        <end position="716"/>
    </location>
</feature>
<accession>A0AA97P1A7</accession>
<feature type="compositionally biased region" description="Low complexity" evidence="1">
    <location>
        <begin position="737"/>
        <end position="746"/>
    </location>
</feature>
<feature type="region of interest" description="Disordered" evidence="1">
    <location>
        <begin position="858"/>
        <end position="903"/>
    </location>
</feature>
<dbReference type="PANTHER" id="PTHR48209">
    <property type="entry name" value="AGL056WP"/>
    <property type="match status" value="1"/>
</dbReference>
<feature type="region of interest" description="Disordered" evidence="1">
    <location>
        <begin position="1349"/>
        <end position="1548"/>
    </location>
</feature>
<feature type="compositionally biased region" description="Polar residues" evidence="1">
    <location>
        <begin position="1182"/>
        <end position="1212"/>
    </location>
</feature>
<feature type="region of interest" description="Disordered" evidence="1">
    <location>
        <begin position="230"/>
        <end position="268"/>
    </location>
</feature>
<feature type="compositionally biased region" description="Acidic residues" evidence="1">
    <location>
        <begin position="1474"/>
        <end position="1485"/>
    </location>
</feature>
<feature type="compositionally biased region" description="Polar residues" evidence="1">
    <location>
        <begin position="752"/>
        <end position="769"/>
    </location>
</feature>
<feature type="compositionally biased region" description="Basic and acidic residues" evidence="1">
    <location>
        <begin position="875"/>
        <end position="885"/>
    </location>
</feature>
<gene>
    <name evidence="3" type="ORF">OOU_Y34scaffold00456g8</name>
</gene>
<feature type="region of interest" description="Disordered" evidence="1">
    <location>
        <begin position="1293"/>
        <end position="1323"/>
    </location>
</feature>
<feature type="compositionally biased region" description="Acidic residues" evidence="1">
    <location>
        <begin position="559"/>
        <end position="575"/>
    </location>
</feature>
<feature type="compositionally biased region" description="Basic residues" evidence="1">
    <location>
        <begin position="693"/>
        <end position="705"/>
    </location>
</feature>
<feature type="compositionally biased region" description="Basic and acidic residues" evidence="1">
    <location>
        <begin position="1355"/>
        <end position="1374"/>
    </location>
</feature>
<evidence type="ECO:0000313" key="3">
    <source>
        <dbReference type="EMBL" id="ELQ40236.1"/>
    </source>
</evidence>
<dbReference type="Pfam" id="PF24054">
    <property type="entry name" value="DUF7357"/>
    <property type="match status" value="1"/>
</dbReference>
<sequence>MAATCKNMRLRLVVRRHNLPETRVLFSVSLDDDPTISQLLEQINAVIPLESDHWGLDDYALELRTSPDGAAFEALHYQHVAAILQHDEEVYIRPLLTPDLKKRRLSGRDQISTDGRHLVDGVPYGRPLLRRPLNRPSISIPPRKRQRLLSDGQDDSTLSQLEDENSLSGEQPPLQITQYGEPEWQGGEDDDSDFSEHEADEDMELEEQLSQIDEDELTALYQDNAEVEMEAGARSNIQKSPSPSSRHSANDPWYEEEDSGMTGSDFENDHQRADELKRQLLGTLFPAFITSSPEDTPKWVHKYPKNLYSNDMSENLAILDLLACLSTAFPGRPMLDLMKIMIQCEYKARRVYKRLKKDDIPHMSYNRVKRLYKAIHAAASAEAYEFLNNQMDGQQQLGKEDVPVAEPEDEGMLEASNGDDIDDEDDQSESGESVSSLVKYYDQHGFPPGSIMDGTALAHMAAAAQGATPRKINLEDRQPEAPEQDLIAPGQDSDSDSEDDDFEVDSESNSDSSDDEPAEELKPKQHVRAASESSSDSEAEDEDEEIAAASKKALPLSDSSDEDSSSDSSDDEDVQTTEFKGKPRKIPTVAPDTSSSESSSEDEEAEDSSSSESDDDSESSSDDSGDSSDSEDEGPEEVSSKPPTSDLALHHSELPSPGESKQSKSSNPGQPAKPGSNVDADEDSSILSQPGKAKTRSRNARRRALKQALKAKAAAAESQSPTTAAEIDPLEERKKALLAALGASGSPDKPTLTLQSQSTEASKAISSTHAEAEVEEPDAWRAKINYRAVECVEEGVELSEPPFPLCSRWDPQQRGYGRGGKRKRRAAPDYYQVGDVGHSATKKLKFADVSEHEEDVTFLNYDDEEDGSGGPGRTGTDDKDTRGNDPEASAADSQFTDLDDLPSLPSDLSTLPILKLGDAKPGMVITWKQWVLSEATSWQPQLADVSAIVASVSDDGMQLRVVLARRDRDVDRKEKTYDEETGERIYGRFEVPDDDEEDDDGQQRGGEEEEDGWRTLELSELIEPRIQQGPLPSESSGSEDGHDDMHVDVPEARPNGSVVMPDSQALSRPNDGVEDRATSNEISTTVEGDGEEAGQVSGEDGNQAGPRTEETNNGPKSAGIRQPSTARSAQDESAIPETAESPLVAAHAAHAAQGTRPDADETSMFVDDEQAGPAVETGPNGAFSQQGIKNGEQQQDLDSPSRQLENDVSITAQKEGMDGNDPRHDFSCVSNSVQNSALVTQASHGSASHEVCYPSLEPPTSSAACSLRSGRQPDTDLAMIGSEDDIGVFEDDVDESQVPTPRAPQTPVKIRNDGVGSSPPSSLPSISAIWQTCPSTFSTRSPVSARFAAASVSKVKTEHAVRDKKYQEEMRRIDDDNDSAEDVPEYKISTTQIKENSSQQERRDSSPISLPKFQKESKFVHPQTYGTSVSPPAPRGLRGGRRQGSAVKSLPTEHDQVIAISSDHSSPEPVYTEDYADDGVDEDYESSQPSTRASYGKKYGLRGTSVPATRLNGGNVGSADGKTVSGRAASAMPASQPRAAGKYPSLRA</sequence>
<feature type="compositionally biased region" description="Polar residues" evidence="1">
    <location>
        <begin position="235"/>
        <end position="247"/>
    </location>
</feature>
<organism evidence="3">
    <name type="scientific">Pyricularia oryzae (strain Y34)</name>
    <name type="common">Rice blast fungus</name>
    <name type="synonym">Magnaporthe oryzae</name>
    <dbReference type="NCBI Taxonomy" id="1143189"/>
    <lineage>
        <taxon>Eukaryota</taxon>
        <taxon>Fungi</taxon>
        <taxon>Dikarya</taxon>
        <taxon>Ascomycota</taxon>
        <taxon>Pezizomycotina</taxon>
        <taxon>Sordariomycetes</taxon>
        <taxon>Sordariomycetidae</taxon>
        <taxon>Magnaporthales</taxon>
        <taxon>Pyriculariaceae</taxon>
        <taxon>Pyricularia</taxon>
    </lineage>
</organism>
<feature type="compositionally biased region" description="Acidic residues" evidence="1">
    <location>
        <begin position="408"/>
        <end position="429"/>
    </location>
</feature>
<feature type="region of interest" description="Disordered" evidence="1">
    <location>
        <begin position="123"/>
        <end position="207"/>
    </location>
</feature>
<reference evidence="3" key="1">
    <citation type="journal article" date="2012" name="PLoS Genet.">
        <title>Comparative analysis of the genomes of two field isolates of the rice blast fungus Magnaporthe oryzae.</title>
        <authorList>
            <person name="Xue M."/>
            <person name="Yang J."/>
            <person name="Li Z."/>
            <person name="Hu S."/>
            <person name="Yao N."/>
            <person name="Dean R.A."/>
            <person name="Zhao W."/>
            <person name="Shen M."/>
            <person name="Zhang H."/>
            <person name="Li C."/>
            <person name="Liu L."/>
            <person name="Cao L."/>
            <person name="Xu X."/>
            <person name="Xing Y."/>
            <person name="Hsiang T."/>
            <person name="Zhang Z."/>
            <person name="Xu J.R."/>
            <person name="Peng Y.L."/>
        </authorList>
    </citation>
    <scope>NUCLEOTIDE SEQUENCE</scope>
    <source>
        <strain evidence="3">Y34</strain>
    </source>
</reference>
<feature type="region of interest" description="Disordered" evidence="1">
    <location>
        <begin position="475"/>
        <end position="776"/>
    </location>
</feature>
<feature type="region of interest" description="Disordered" evidence="1">
    <location>
        <begin position="408"/>
        <end position="434"/>
    </location>
</feature>